<evidence type="ECO:0000313" key="1">
    <source>
        <dbReference type="EMBL" id="PWL52222.1"/>
    </source>
</evidence>
<dbReference type="RefSeq" id="WP_027638403.1">
    <property type="nucleotide sequence ID" value="NZ_CP076620.1"/>
</dbReference>
<dbReference type="AlphaFoldDB" id="A0A316M0V0"/>
<reference evidence="1 2" key="1">
    <citation type="submission" date="2018-03" db="EMBL/GenBank/DDBJ databases">
        <title>The uncultured portion of the human microbiome is neutrally assembled.</title>
        <authorList>
            <person name="Jeraldo P."/>
            <person name="Boardman L."/>
            <person name="White B.A."/>
            <person name="Nelson H."/>
            <person name="Goldenfeld N."/>
            <person name="Chia N."/>
        </authorList>
    </citation>
    <scope>NUCLEOTIDE SEQUENCE [LARGE SCALE GENOMIC DNA]</scope>
    <source>
        <strain evidence="1">CIM:MAG 903</strain>
    </source>
</reference>
<sequence length="61" mass="6865">MRDLIDVIVGCTTLICGSILIIVFWPIAILVLLLGLLLLMGDLSLYDVRKKYEVKNKDTET</sequence>
<comment type="caution">
    <text evidence="1">The sequence shown here is derived from an EMBL/GenBank/DDBJ whole genome shotgun (WGS) entry which is preliminary data.</text>
</comment>
<dbReference type="EMBL" id="QAMZ01000051">
    <property type="protein sequence ID" value="PWL52222.1"/>
    <property type="molecule type" value="Genomic_DNA"/>
</dbReference>
<accession>A0A316M0V0</accession>
<organism evidence="1 2">
    <name type="scientific">Clostridium cadaveris</name>
    <dbReference type="NCBI Taxonomy" id="1529"/>
    <lineage>
        <taxon>Bacteria</taxon>
        <taxon>Bacillati</taxon>
        <taxon>Bacillota</taxon>
        <taxon>Clostridia</taxon>
        <taxon>Eubacteriales</taxon>
        <taxon>Clostridiaceae</taxon>
        <taxon>Clostridium</taxon>
    </lineage>
</organism>
<proteinExistence type="predicted"/>
<name>A0A316M0V0_9CLOT</name>
<protein>
    <submittedName>
        <fullName evidence="1">Uncharacterized protein</fullName>
    </submittedName>
</protein>
<evidence type="ECO:0000313" key="2">
    <source>
        <dbReference type="Proteomes" id="UP000246114"/>
    </source>
</evidence>
<dbReference type="Proteomes" id="UP000246114">
    <property type="component" value="Unassembled WGS sequence"/>
</dbReference>
<dbReference type="GeneID" id="90546409"/>
<gene>
    <name evidence="1" type="ORF">DBY38_11650</name>
</gene>